<dbReference type="AlphaFoldDB" id="A0A7Y3WR64"/>
<dbReference type="InterPro" id="IPR030395">
    <property type="entry name" value="GP_PDE_dom"/>
</dbReference>
<name>A0A7Y3WR64_9CLOT</name>
<dbReference type="PROSITE" id="PS51704">
    <property type="entry name" value="GP_PDE"/>
    <property type="match status" value="1"/>
</dbReference>
<sequence>MYMVINYAHRGASGYFPENTMLSFRKAIELGATGIETDIQMTSDGVLVLIHDENVDRTTNGTGLVKDFRFVDLNKLDAGSWFNDNYNNETIPTAEQLIILAKENNILLNLEIKNGEVIYPGIEEKLIEMIYKYNYGDKVILSSFNHYSMVHCKEISKEIKTGLLYMAGLYHPEAYCKYTGADALHPYYISINKEIIDDAKKEGLLVNPFTVNSEEAMKKLIEAGVSGIITNYPDKLKNVLTNIKK</sequence>
<evidence type="ECO:0000259" key="1">
    <source>
        <dbReference type="PROSITE" id="PS51704"/>
    </source>
</evidence>
<dbReference type="Gene3D" id="3.20.20.190">
    <property type="entry name" value="Phosphatidylinositol (PI) phosphodiesterase"/>
    <property type="match status" value="1"/>
</dbReference>
<dbReference type="CDD" id="cd08563">
    <property type="entry name" value="GDPD_TtGDE_like"/>
    <property type="match status" value="1"/>
</dbReference>
<dbReference type="Proteomes" id="UP000531659">
    <property type="component" value="Unassembled WGS sequence"/>
</dbReference>
<feature type="domain" description="GP-PDE" evidence="1">
    <location>
        <begin position="4"/>
        <end position="240"/>
    </location>
</feature>
<evidence type="ECO:0000313" key="3">
    <source>
        <dbReference type="Proteomes" id="UP000531659"/>
    </source>
</evidence>
<organism evidence="2 3">
    <name type="scientific">Clostridium estertheticum</name>
    <dbReference type="NCBI Taxonomy" id="238834"/>
    <lineage>
        <taxon>Bacteria</taxon>
        <taxon>Bacillati</taxon>
        <taxon>Bacillota</taxon>
        <taxon>Clostridia</taxon>
        <taxon>Eubacteriales</taxon>
        <taxon>Clostridiaceae</taxon>
        <taxon>Clostridium</taxon>
    </lineage>
</organism>
<dbReference type="Pfam" id="PF03009">
    <property type="entry name" value="GDPD"/>
    <property type="match status" value="1"/>
</dbReference>
<gene>
    <name evidence="2" type="ORF">HLQ16_06985</name>
</gene>
<accession>A0A7Y3WR64</accession>
<proteinExistence type="predicted"/>
<dbReference type="SUPFAM" id="SSF51695">
    <property type="entry name" value="PLC-like phosphodiesterases"/>
    <property type="match status" value="1"/>
</dbReference>
<dbReference type="PANTHER" id="PTHR46211">
    <property type="entry name" value="GLYCEROPHOSPHORYL DIESTER PHOSPHODIESTERASE"/>
    <property type="match status" value="1"/>
</dbReference>
<dbReference type="GO" id="GO:0006629">
    <property type="term" value="P:lipid metabolic process"/>
    <property type="evidence" value="ECO:0007669"/>
    <property type="project" value="InterPro"/>
</dbReference>
<protein>
    <submittedName>
        <fullName evidence="2">Glycerophosphodiester phosphodiesterase</fullName>
    </submittedName>
</protein>
<dbReference type="EMBL" id="JABEYB010000004">
    <property type="protein sequence ID" value="NNU75672.1"/>
    <property type="molecule type" value="Genomic_DNA"/>
</dbReference>
<dbReference type="InterPro" id="IPR017946">
    <property type="entry name" value="PLC-like_Pdiesterase_TIM-brl"/>
</dbReference>
<comment type="caution">
    <text evidence="2">The sequence shown here is derived from an EMBL/GenBank/DDBJ whole genome shotgun (WGS) entry which is preliminary data.</text>
</comment>
<reference evidence="2 3" key="1">
    <citation type="submission" date="2020-05" db="EMBL/GenBank/DDBJ databases">
        <title>Complete genome of Clostridium estertheticum subspecies estertheticum, isolated from Vacuum packed lamb meat from New Zealand imported to Switzerland.</title>
        <authorList>
            <person name="Wambui J."/>
            <person name="Stevens M.J.A."/>
            <person name="Stephan R."/>
        </authorList>
    </citation>
    <scope>NUCLEOTIDE SEQUENCE [LARGE SCALE GENOMIC DNA]</scope>
    <source>
        <strain evidence="2 3">CEST001</strain>
    </source>
</reference>
<dbReference type="PANTHER" id="PTHR46211:SF1">
    <property type="entry name" value="GLYCEROPHOSPHODIESTER PHOSPHODIESTERASE, CYTOPLASMIC"/>
    <property type="match status" value="1"/>
</dbReference>
<dbReference type="GO" id="GO:0008081">
    <property type="term" value="F:phosphoric diester hydrolase activity"/>
    <property type="evidence" value="ECO:0007669"/>
    <property type="project" value="InterPro"/>
</dbReference>
<evidence type="ECO:0000313" key="2">
    <source>
        <dbReference type="EMBL" id="NNU75672.1"/>
    </source>
</evidence>